<name>A0ABV5HV62_9VIBR</name>
<comment type="caution">
    <text evidence="1">The sequence shown here is derived from an EMBL/GenBank/DDBJ whole genome shotgun (WGS) entry which is preliminary data.</text>
</comment>
<protein>
    <submittedName>
        <fullName evidence="1">Uncharacterized protein</fullName>
    </submittedName>
</protein>
<sequence>MDINQIKKYLPSGWDVVDLIDHGIIDLDIMNGKMMGEYVAVLMIKSYDKTNGHILTTFSFHDKDMDKLRMLIGNAIMAVGYRNNPLNGDGNTAIK</sequence>
<reference evidence="1 2" key="1">
    <citation type="submission" date="2024-09" db="EMBL/GenBank/DDBJ databases">
        <authorList>
            <person name="Sun Q."/>
            <person name="Mori K."/>
        </authorList>
    </citation>
    <scope>NUCLEOTIDE SEQUENCE [LARGE SCALE GENOMIC DNA]</scope>
    <source>
        <strain evidence="1 2">CECT 8064</strain>
    </source>
</reference>
<proteinExistence type="predicted"/>
<dbReference type="RefSeq" id="WP_390198028.1">
    <property type="nucleotide sequence ID" value="NZ_JBHMEP010000021.1"/>
</dbReference>
<dbReference type="Proteomes" id="UP001589645">
    <property type="component" value="Unassembled WGS sequence"/>
</dbReference>
<accession>A0ABV5HV62</accession>
<gene>
    <name evidence="1" type="ORF">ACFFUV_22770</name>
</gene>
<evidence type="ECO:0000313" key="2">
    <source>
        <dbReference type="Proteomes" id="UP001589645"/>
    </source>
</evidence>
<organism evidence="1 2">
    <name type="scientific">Vibrio olivae</name>
    <dbReference type="NCBI Taxonomy" id="1243002"/>
    <lineage>
        <taxon>Bacteria</taxon>
        <taxon>Pseudomonadati</taxon>
        <taxon>Pseudomonadota</taxon>
        <taxon>Gammaproteobacteria</taxon>
        <taxon>Vibrionales</taxon>
        <taxon>Vibrionaceae</taxon>
        <taxon>Vibrio</taxon>
    </lineage>
</organism>
<dbReference type="EMBL" id="JBHMEP010000021">
    <property type="protein sequence ID" value="MFB9137777.1"/>
    <property type="molecule type" value="Genomic_DNA"/>
</dbReference>
<keyword evidence="2" id="KW-1185">Reference proteome</keyword>
<evidence type="ECO:0000313" key="1">
    <source>
        <dbReference type="EMBL" id="MFB9137777.1"/>
    </source>
</evidence>